<organism evidence="2 3">
    <name type="scientific">Gymnopilus dilepis</name>
    <dbReference type="NCBI Taxonomy" id="231916"/>
    <lineage>
        <taxon>Eukaryota</taxon>
        <taxon>Fungi</taxon>
        <taxon>Dikarya</taxon>
        <taxon>Basidiomycota</taxon>
        <taxon>Agaricomycotina</taxon>
        <taxon>Agaricomycetes</taxon>
        <taxon>Agaricomycetidae</taxon>
        <taxon>Agaricales</taxon>
        <taxon>Agaricineae</taxon>
        <taxon>Hymenogastraceae</taxon>
        <taxon>Gymnopilus</taxon>
    </lineage>
</organism>
<feature type="region of interest" description="Disordered" evidence="1">
    <location>
        <begin position="154"/>
        <end position="185"/>
    </location>
</feature>
<proteinExistence type="predicted"/>
<dbReference type="AlphaFoldDB" id="A0A409WTV6"/>
<dbReference type="InParanoid" id="A0A409WTV6"/>
<gene>
    <name evidence="2" type="ORF">CVT26_004270</name>
</gene>
<evidence type="ECO:0008006" key="4">
    <source>
        <dbReference type="Google" id="ProtNLM"/>
    </source>
</evidence>
<reference evidence="2 3" key="1">
    <citation type="journal article" date="2018" name="Evol. Lett.">
        <title>Horizontal gene cluster transfer increased hallucinogenic mushroom diversity.</title>
        <authorList>
            <person name="Reynolds H.T."/>
            <person name="Vijayakumar V."/>
            <person name="Gluck-Thaler E."/>
            <person name="Korotkin H.B."/>
            <person name="Matheny P.B."/>
            <person name="Slot J.C."/>
        </authorList>
    </citation>
    <scope>NUCLEOTIDE SEQUENCE [LARGE SCALE GENOMIC DNA]</scope>
    <source>
        <strain evidence="2 3">SRW20</strain>
    </source>
</reference>
<feature type="region of interest" description="Disordered" evidence="1">
    <location>
        <begin position="366"/>
        <end position="387"/>
    </location>
</feature>
<protein>
    <recommendedName>
        <fullName evidence="4">Zn(2)-C6 fungal-type domain-containing protein</fullName>
    </recommendedName>
</protein>
<evidence type="ECO:0000313" key="3">
    <source>
        <dbReference type="Proteomes" id="UP000284706"/>
    </source>
</evidence>
<feature type="compositionally biased region" description="Polar residues" evidence="1">
    <location>
        <begin position="439"/>
        <end position="453"/>
    </location>
</feature>
<evidence type="ECO:0000256" key="1">
    <source>
        <dbReference type="SAM" id="MobiDB-lite"/>
    </source>
</evidence>
<dbReference type="EMBL" id="NHYE01004807">
    <property type="protein sequence ID" value="PPQ81964.1"/>
    <property type="molecule type" value="Genomic_DNA"/>
</dbReference>
<feature type="region of interest" description="Disordered" evidence="1">
    <location>
        <begin position="484"/>
        <end position="504"/>
    </location>
</feature>
<accession>A0A409WTV6</accession>
<sequence length="504" mass="56248">MSQRSTSRPTTIPAALHTALLDSWLFEQDLRQSLRDTSTFDERFRHVLAPTFLKVLQGLKSVRFQGDHISDVLTPLFSAASHGQAPNFESVRRALLIWDRNHPATNNFNAAGALESSKGNAPRPLVSNQAQIRSPQPPQPLYLAERLSERRLDSEKELERWKDKGKHPREHDEEEDCSEGGTRSEDIALLRDRTTTANLQPTTLKGSFVGSELLHENEVPCHQCSYAEEKCFVVKGRRNNHFKRACGRCSTKKIACSFSIYPEFQQRSKEGPNFPIAGSLTEKVDMPQVLRDIGRRQDEIVDTIRAMHDLLLILIQRGDGPQVCESLPKILNQDPLEKVTGHSIISSPALQAEQCGMTHISCDLPSPANPRAARSSDPDDFTSTGRYHSLRNTRNEISVGHVEDNALPLDTRPPNPAFGLGVLAEESRFLNGKFSSPPVSLPFTSKSSTQKASSPRPGSDVVNNYPSQQKVNVIKRKLFHCSYETESPAQSGESPLPNKRVRRV</sequence>
<feature type="compositionally biased region" description="Polar residues" evidence="1">
    <location>
        <begin position="484"/>
        <end position="493"/>
    </location>
</feature>
<name>A0A409WTV6_9AGAR</name>
<keyword evidence="3" id="KW-1185">Reference proteome</keyword>
<evidence type="ECO:0000313" key="2">
    <source>
        <dbReference type="EMBL" id="PPQ81964.1"/>
    </source>
</evidence>
<feature type="region of interest" description="Disordered" evidence="1">
    <location>
        <begin position="109"/>
        <end position="139"/>
    </location>
</feature>
<comment type="caution">
    <text evidence="2">The sequence shown here is derived from an EMBL/GenBank/DDBJ whole genome shotgun (WGS) entry which is preliminary data.</text>
</comment>
<feature type="region of interest" description="Disordered" evidence="1">
    <location>
        <begin position="439"/>
        <end position="467"/>
    </location>
</feature>
<dbReference type="Proteomes" id="UP000284706">
    <property type="component" value="Unassembled WGS sequence"/>
</dbReference>